<keyword evidence="2" id="KW-0732">Signal</keyword>
<evidence type="ECO:0000313" key="3">
    <source>
        <dbReference type="EMBL" id="MFD2413267.1"/>
    </source>
</evidence>
<dbReference type="EMBL" id="JBHUKY010000062">
    <property type="protein sequence ID" value="MFD2413267.1"/>
    <property type="molecule type" value="Genomic_DNA"/>
</dbReference>
<name>A0ABW5FHN2_9BACL</name>
<keyword evidence="1" id="KW-0472">Membrane</keyword>
<sequence>MKIRALLLTAVLALSLAGNAAYADSGLEKAGAEIKGAIEQEYKEYYADSLEAQKDNFHGTGKTSFHEATLGEGIPYYQLNVQDNSISHEMAGYKFPLYLEEAQVGVIEATLESGAWTIYNISNHNDFDNTVKRLEAEYAGKGTVELIDDKRYELDYLYINNEVNETYIDLTNEQKISPSEVRDAVSESADALNSMNRNSNDGAILVGGGHHAASSDGGHNSLITAIVLFGLSLVFAVPVVISAVQRRRASDVLQ</sequence>
<evidence type="ECO:0000313" key="4">
    <source>
        <dbReference type="Proteomes" id="UP001597448"/>
    </source>
</evidence>
<protein>
    <submittedName>
        <fullName evidence="3">Uncharacterized protein</fullName>
    </submittedName>
</protein>
<organism evidence="3 4">
    <name type="scientific">Paenibacillus rhizoplanae</name>
    <dbReference type="NCBI Taxonomy" id="1917181"/>
    <lineage>
        <taxon>Bacteria</taxon>
        <taxon>Bacillati</taxon>
        <taxon>Bacillota</taxon>
        <taxon>Bacilli</taxon>
        <taxon>Bacillales</taxon>
        <taxon>Paenibacillaceae</taxon>
        <taxon>Paenibacillus</taxon>
    </lineage>
</organism>
<feature type="transmembrane region" description="Helical" evidence="1">
    <location>
        <begin position="222"/>
        <end position="244"/>
    </location>
</feature>
<comment type="caution">
    <text evidence="3">The sequence shown here is derived from an EMBL/GenBank/DDBJ whole genome shotgun (WGS) entry which is preliminary data.</text>
</comment>
<keyword evidence="1" id="KW-0812">Transmembrane</keyword>
<evidence type="ECO:0000256" key="1">
    <source>
        <dbReference type="SAM" id="Phobius"/>
    </source>
</evidence>
<feature type="signal peptide" evidence="2">
    <location>
        <begin position="1"/>
        <end position="23"/>
    </location>
</feature>
<feature type="chain" id="PRO_5046047741" evidence="2">
    <location>
        <begin position="24"/>
        <end position="254"/>
    </location>
</feature>
<accession>A0ABW5FHN2</accession>
<proteinExistence type="predicted"/>
<reference evidence="4" key="1">
    <citation type="journal article" date="2019" name="Int. J. Syst. Evol. Microbiol.">
        <title>The Global Catalogue of Microorganisms (GCM) 10K type strain sequencing project: providing services to taxonomists for standard genome sequencing and annotation.</title>
        <authorList>
            <consortium name="The Broad Institute Genomics Platform"/>
            <consortium name="The Broad Institute Genome Sequencing Center for Infectious Disease"/>
            <person name="Wu L."/>
            <person name="Ma J."/>
        </authorList>
    </citation>
    <scope>NUCLEOTIDE SEQUENCE [LARGE SCALE GENOMIC DNA]</scope>
    <source>
        <strain evidence="4">CCM 8725</strain>
    </source>
</reference>
<evidence type="ECO:0000256" key="2">
    <source>
        <dbReference type="SAM" id="SignalP"/>
    </source>
</evidence>
<gene>
    <name evidence="3" type="ORF">ACFSX3_25610</name>
</gene>
<keyword evidence="1" id="KW-1133">Transmembrane helix</keyword>
<dbReference type="Proteomes" id="UP001597448">
    <property type="component" value="Unassembled WGS sequence"/>
</dbReference>
<dbReference type="RefSeq" id="WP_209993432.1">
    <property type="nucleotide sequence ID" value="NZ_JBHSVQ010000001.1"/>
</dbReference>
<keyword evidence="4" id="KW-1185">Reference proteome</keyword>